<dbReference type="Proteomes" id="UP000327000">
    <property type="component" value="Unassembled WGS sequence"/>
</dbReference>
<keyword evidence="2" id="KW-1185">Reference proteome</keyword>
<dbReference type="RefSeq" id="WP_152262675.1">
    <property type="nucleotide sequence ID" value="NZ_VOKX01000009.1"/>
</dbReference>
<evidence type="ECO:0000313" key="2">
    <source>
        <dbReference type="Proteomes" id="UP000327000"/>
    </source>
</evidence>
<protein>
    <submittedName>
        <fullName evidence="1">Uncharacterized protein</fullName>
    </submittedName>
</protein>
<evidence type="ECO:0000313" key="1">
    <source>
        <dbReference type="EMBL" id="KAB7850136.1"/>
    </source>
</evidence>
<gene>
    <name evidence="1" type="ORF">FRZ00_05915</name>
</gene>
<proteinExistence type="predicted"/>
<name>A0A5N5WCR1_STRMB</name>
<dbReference type="OrthoDB" id="4274736at2"/>
<dbReference type="EMBL" id="VOKX01000009">
    <property type="protein sequence ID" value="KAB7850136.1"/>
    <property type="molecule type" value="Genomic_DNA"/>
</dbReference>
<organism evidence="1 2">
    <name type="scientific">Streptomyces mobaraensis</name>
    <name type="common">Streptoverticillium mobaraense</name>
    <dbReference type="NCBI Taxonomy" id="35621"/>
    <lineage>
        <taxon>Bacteria</taxon>
        <taxon>Bacillati</taxon>
        <taxon>Actinomycetota</taxon>
        <taxon>Actinomycetes</taxon>
        <taxon>Kitasatosporales</taxon>
        <taxon>Streptomycetaceae</taxon>
        <taxon>Streptomyces</taxon>
    </lineage>
</organism>
<dbReference type="AlphaFoldDB" id="A0A5N5WCR1"/>
<comment type="caution">
    <text evidence="1">The sequence shown here is derived from an EMBL/GenBank/DDBJ whole genome shotgun (WGS) entry which is preliminary data.</text>
</comment>
<sequence>MSWQRRLTDAEFAAHSAWEQDRRDRAALLADPQQPPAFGPMPQPEECTTQVFACADHALSLDAAARIHRATCTAPAAADLPDCDCVPEPAPSAEPETTADNFAAVLPPGWN</sequence>
<reference evidence="1 2" key="1">
    <citation type="journal article" date="2019" name="Microb. Cell Fact.">
        <title>Exploring novel herbicidin analogues by transcriptional regulator overexpression and MS/MS molecular networking.</title>
        <authorList>
            <person name="Shi Y."/>
            <person name="Gu R."/>
            <person name="Li Y."/>
            <person name="Wang X."/>
            <person name="Ren W."/>
            <person name="Li X."/>
            <person name="Wang L."/>
            <person name="Xie Y."/>
            <person name="Hong B."/>
        </authorList>
    </citation>
    <scope>NUCLEOTIDE SEQUENCE [LARGE SCALE GENOMIC DNA]</scope>
    <source>
        <strain evidence="1 2">US-43</strain>
    </source>
</reference>
<accession>A0A5N5WCR1</accession>